<comment type="caution">
    <text evidence="2">The sequence shown here is derived from an EMBL/GenBank/DDBJ whole genome shotgun (WGS) entry which is preliminary data.</text>
</comment>
<dbReference type="RefSeq" id="WP_192216090.1">
    <property type="nucleotide sequence ID" value="NZ_BPQF01000001.1"/>
</dbReference>
<dbReference type="Proteomes" id="UP001055307">
    <property type="component" value="Unassembled WGS sequence"/>
</dbReference>
<evidence type="ECO:0008006" key="4">
    <source>
        <dbReference type="Google" id="ProtNLM"/>
    </source>
</evidence>
<accession>A0AAV4YZX2</accession>
<feature type="transmembrane region" description="Helical" evidence="1">
    <location>
        <begin position="67"/>
        <end position="87"/>
    </location>
</feature>
<name>A0AAV4YZX2_9HYPH</name>
<organism evidence="2 3">
    <name type="scientific">Methylobacterium bullatum</name>
    <dbReference type="NCBI Taxonomy" id="570505"/>
    <lineage>
        <taxon>Bacteria</taxon>
        <taxon>Pseudomonadati</taxon>
        <taxon>Pseudomonadota</taxon>
        <taxon>Alphaproteobacteria</taxon>
        <taxon>Hyphomicrobiales</taxon>
        <taxon>Methylobacteriaceae</taxon>
        <taxon>Methylobacterium</taxon>
    </lineage>
</organism>
<dbReference type="EMBL" id="BPQF01000001">
    <property type="protein sequence ID" value="GJD37624.1"/>
    <property type="molecule type" value="Genomic_DNA"/>
</dbReference>
<gene>
    <name evidence="2" type="ORF">OICFNHDK_0061</name>
</gene>
<evidence type="ECO:0000313" key="3">
    <source>
        <dbReference type="Proteomes" id="UP001055307"/>
    </source>
</evidence>
<sequence>MDGQIVDGQVVDGQVVDGQVDIAVSRLRSAGLFLIAVGLTATAAWMLHVRPETRGHAMAPGGYTEFMLWLGLIFFGAASLVGAPRMFRSGTLVSVGRRGIFDRRLSTDWIPWDAIEDLRPVMLSRQRFFVLRVDPALSAALPILPRRRAGARFTGLGAHGYALSGNDLEGGFAALGEALSAAAAWRIPPGTGTTR</sequence>
<keyword evidence="1" id="KW-0812">Transmembrane</keyword>
<proteinExistence type="predicted"/>
<feature type="transmembrane region" description="Helical" evidence="1">
    <location>
        <begin position="30"/>
        <end position="47"/>
    </location>
</feature>
<evidence type="ECO:0000256" key="1">
    <source>
        <dbReference type="SAM" id="Phobius"/>
    </source>
</evidence>
<evidence type="ECO:0000313" key="2">
    <source>
        <dbReference type="EMBL" id="GJD37624.1"/>
    </source>
</evidence>
<keyword evidence="1" id="KW-1133">Transmembrane helix</keyword>
<reference evidence="2" key="2">
    <citation type="submission" date="2021-08" db="EMBL/GenBank/DDBJ databases">
        <authorList>
            <person name="Tani A."/>
            <person name="Ola A."/>
            <person name="Ogura Y."/>
            <person name="Katsura K."/>
            <person name="Hayashi T."/>
        </authorList>
    </citation>
    <scope>NUCLEOTIDE SEQUENCE</scope>
    <source>
        <strain evidence="2">DSM 21893</strain>
    </source>
</reference>
<keyword evidence="3" id="KW-1185">Reference proteome</keyword>
<keyword evidence="1" id="KW-0472">Membrane</keyword>
<reference evidence="2" key="1">
    <citation type="journal article" date="2016" name="Front. Microbiol.">
        <title>Genome Sequence of the Piezophilic, Mesophilic Sulfate-Reducing Bacterium Desulfovibrio indicus J2T.</title>
        <authorList>
            <person name="Cao J."/>
            <person name="Maignien L."/>
            <person name="Shao Z."/>
            <person name="Alain K."/>
            <person name="Jebbar M."/>
        </authorList>
    </citation>
    <scope>NUCLEOTIDE SEQUENCE</scope>
    <source>
        <strain evidence="2">DSM 21893</strain>
    </source>
</reference>
<protein>
    <recommendedName>
        <fullName evidence="4">PH domain-containing protein</fullName>
    </recommendedName>
</protein>
<dbReference type="AlphaFoldDB" id="A0AAV4YZX2"/>